<dbReference type="InterPro" id="IPR026961">
    <property type="entry name" value="PGG_dom"/>
</dbReference>
<feature type="domain" description="PGG" evidence="9">
    <location>
        <begin position="269"/>
        <end position="315"/>
    </location>
</feature>
<dbReference type="PANTHER" id="PTHR24186:SF37">
    <property type="entry name" value="PGG DOMAIN-CONTAINING PROTEIN"/>
    <property type="match status" value="1"/>
</dbReference>
<feature type="transmembrane region" description="Helical" evidence="8">
    <location>
        <begin position="386"/>
        <end position="407"/>
    </location>
</feature>
<evidence type="ECO:0000256" key="2">
    <source>
        <dbReference type="ARBA" id="ARBA00022692"/>
    </source>
</evidence>
<evidence type="ECO:0000313" key="10">
    <source>
        <dbReference type="EMBL" id="TXG61832.1"/>
    </source>
</evidence>
<evidence type="ECO:0000259" key="9">
    <source>
        <dbReference type="Pfam" id="PF13962"/>
    </source>
</evidence>
<dbReference type="Gene3D" id="1.25.40.20">
    <property type="entry name" value="Ankyrin repeat-containing domain"/>
    <property type="match status" value="2"/>
</dbReference>
<feature type="repeat" description="ANK" evidence="7">
    <location>
        <begin position="70"/>
        <end position="102"/>
    </location>
</feature>
<gene>
    <name evidence="10" type="ORF">EZV62_013195</name>
</gene>
<dbReference type="GO" id="GO:0005886">
    <property type="term" value="C:plasma membrane"/>
    <property type="evidence" value="ECO:0007669"/>
    <property type="project" value="TreeGrafter"/>
</dbReference>
<sequence length="473" mass="52234">MERRIYDAAVEGSVISLLNLLQEDPLVLDRFMVGCYAETPLHIASMLGHLDFVQEILNRKPKLAEELDSWKLSPLHIATAKGFLDIVKILLSVNSEMCFAHDRDGRNPLHIATIKGRISVLRELVNVRPQAARMLIDHRGETILHLCVRYSQLGDFEVVGGDNWTFVVPEVIEYLIIKTAIEVNAINAYGFTALDLSTQSSRKDEKDLQIVELLRCSGSKHTKDIHLSAHELGTTQMARTLTSHENDNTNNALQPQNKGCGNVDEKKNDWVEKTSSALMIVASLIATMAFQVAVNPPGGVWQDEDDGTSQSNAIATGSLDSSPPIAAFPGSLHHLPHTAGMSIFADKDAGLYSVFMICDTTSFLASLSIILLLISGLPIGRKFFMWILMVIMWIAISAMSFTYAFAVSSLSNLTSMFSAVRFVILVWIGLMGLLLLVHTILLIVKMIKYVKKSIRQRRQPSGNTAGMNISNKA</sequence>
<dbReference type="Pfam" id="PF12796">
    <property type="entry name" value="Ank_2"/>
    <property type="match status" value="1"/>
</dbReference>
<dbReference type="InterPro" id="IPR002110">
    <property type="entry name" value="Ankyrin_rpt"/>
</dbReference>
<keyword evidence="4 8" id="KW-1133">Transmembrane helix</keyword>
<feature type="transmembrane region" description="Helical" evidence="8">
    <location>
        <begin position="351"/>
        <end position="374"/>
    </location>
</feature>
<comment type="subcellular location">
    <subcellularLocation>
        <location evidence="1">Membrane</location>
        <topology evidence="1">Multi-pass membrane protein</topology>
    </subcellularLocation>
</comment>
<dbReference type="InterPro" id="IPR036770">
    <property type="entry name" value="Ankyrin_rpt-contain_sf"/>
</dbReference>
<protein>
    <recommendedName>
        <fullName evidence="9">PGG domain-containing protein</fullName>
    </recommendedName>
</protein>
<dbReference type="EMBL" id="VAHF01000005">
    <property type="protein sequence ID" value="TXG61832.1"/>
    <property type="molecule type" value="Genomic_DNA"/>
</dbReference>
<dbReference type="AlphaFoldDB" id="A0A5C7I0C3"/>
<evidence type="ECO:0000256" key="5">
    <source>
        <dbReference type="ARBA" id="ARBA00023043"/>
    </source>
</evidence>
<keyword evidence="11" id="KW-1185">Reference proteome</keyword>
<keyword evidence="3" id="KW-0677">Repeat</keyword>
<evidence type="ECO:0000256" key="3">
    <source>
        <dbReference type="ARBA" id="ARBA00022737"/>
    </source>
</evidence>
<reference evidence="11" key="1">
    <citation type="journal article" date="2019" name="Gigascience">
        <title>De novo genome assembly of the endangered Acer yangbiense, a plant species with extremely small populations endemic to Yunnan Province, China.</title>
        <authorList>
            <person name="Yang J."/>
            <person name="Wariss H.M."/>
            <person name="Tao L."/>
            <person name="Zhang R."/>
            <person name="Yun Q."/>
            <person name="Hollingsworth P."/>
            <person name="Dao Z."/>
            <person name="Luo G."/>
            <person name="Guo H."/>
            <person name="Ma Y."/>
            <person name="Sun W."/>
        </authorList>
    </citation>
    <scope>NUCLEOTIDE SEQUENCE [LARGE SCALE GENOMIC DNA]</scope>
    <source>
        <strain evidence="11">cv. Malutang</strain>
    </source>
</reference>
<dbReference type="SMART" id="SM00248">
    <property type="entry name" value="ANK"/>
    <property type="match status" value="5"/>
</dbReference>
<name>A0A5C7I0C3_9ROSI</name>
<dbReference type="OrthoDB" id="7729168at2759"/>
<evidence type="ECO:0000256" key="7">
    <source>
        <dbReference type="PROSITE-ProRule" id="PRU00023"/>
    </source>
</evidence>
<keyword evidence="6 8" id="KW-0472">Membrane</keyword>
<dbReference type="Pfam" id="PF13962">
    <property type="entry name" value="PGG"/>
    <property type="match status" value="2"/>
</dbReference>
<feature type="transmembrane region" description="Helical" evidence="8">
    <location>
        <begin position="276"/>
        <end position="294"/>
    </location>
</feature>
<dbReference type="Proteomes" id="UP000323000">
    <property type="component" value="Chromosome 5"/>
</dbReference>
<feature type="transmembrane region" description="Helical" evidence="8">
    <location>
        <begin position="419"/>
        <end position="444"/>
    </location>
</feature>
<accession>A0A5C7I0C3</accession>
<evidence type="ECO:0000313" key="11">
    <source>
        <dbReference type="Proteomes" id="UP000323000"/>
    </source>
</evidence>
<dbReference type="SUPFAM" id="SSF48403">
    <property type="entry name" value="Ankyrin repeat"/>
    <property type="match status" value="1"/>
</dbReference>
<evidence type="ECO:0000256" key="8">
    <source>
        <dbReference type="SAM" id="Phobius"/>
    </source>
</evidence>
<organism evidence="10 11">
    <name type="scientific">Acer yangbiense</name>
    <dbReference type="NCBI Taxonomy" id="1000413"/>
    <lineage>
        <taxon>Eukaryota</taxon>
        <taxon>Viridiplantae</taxon>
        <taxon>Streptophyta</taxon>
        <taxon>Embryophyta</taxon>
        <taxon>Tracheophyta</taxon>
        <taxon>Spermatophyta</taxon>
        <taxon>Magnoliopsida</taxon>
        <taxon>eudicotyledons</taxon>
        <taxon>Gunneridae</taxon>
        <taxon>Pentapetalae</taxon>
        <taxon>rosids</taxon>
        <taxon>malvids</taxon>
        <taxon>Sapindales</taxon>
        <taxon>Sapindaceae</taxon>
        <taxon>Hippocastanoideae</taxon>
        <taxon>Acereae</taxon>
        <taxon>Acer</taxon>
    </lineage>
</organism>
<proteinExistence type="predicted"/>
<feature type="repeat" description="ANK" evidence="7">
    <location>
        <begin position="104"/>
        <end position="126"/>
    </location>
</feature>
<comment type="caution">
    <text evidence="10">The sequence shown here is derived from an EMBL/GenBank/DDBJ whole genome shotgun (WGS) entry which is preliminary data.</text>
</comment>
<dbReference type="PROSITE" id="PS50297">
    <property type="entry name" value="ANK_REP_REGION"/>
    <property type="match status" value="1"/>
</dbReference>
<dbReference type="PANTHER" id="PTHR24186">
    <property type="entry name" value="PROTEIN PHOSPHATASE 1 REGULATORY SUBUNIT"/>
    <property type="match status" value="1"/>
</dbReference>
<evidence type="ECO:0000256" key="6">
    <source>
        <dbReference type="ARBA" id="ARBA00023136"/>
    </source>
</evidence>
<evidence type="ECO:0000256" key="4">
    <source>
        <dbReference type="ARBA" id="ARBA00022989"/>
    </source>
</evidence>
<keyword evidence="5 7" id="KW-0040">ANK repeat</keyword>
<dbReference type="PROSITE" id="PS50088">
    <property type="entry name" value="ANK_REPEAT"/>
    <property type="match status" value="2"/>
</dbReference>
<feature type="domain" description="PGG" evidence="9">
    <location>
        <begin position="328"/>
        <end position="408"/>
    </location>
</feature>
<evidence type="ECO:0000256" key="1">
    <source>
        <dbReference type="ARBA" id="ARBA00004141"/>
    </source>
</evidence>
<keyword evidence="2 8" id="KW-0812">Transmembrane</keyword>